<dbReference type="InterPro" id="IPR015590">
    <property type="entry name" value="Aldehyde_DH_dom"/>
</dbReference>
<proteinExistence type="inferred from homology"/>
<dbReference type="Gene3D" id="3.40.605.10">
    <property type="entry name" value="Aldehyde Dehydrogenase, Chain A, domain 1"/>
    <property type="match status" value="1"/>
</dbReference>
<reference evidence="6" key="1">
    <citation type="journal article" date="2019" name="Int. J. Syst. Evol. Microbiol.">
        <title>The Global Catalogue of Microorganisms (GCM) 10K type strain sequencing project: providing services to taxonomists for standard genome sequencing and annotation.</title>
        <authorList>
            <consortium name="The Broad Institute Genomics Platform"/>
            <consortium name="The Broad Institute Genome Sequencing Center for Infectious Disease"/>
            <person name="Wu L."/>
            <person name="Ma J."/>
        </authorList>
    </citation>
    <scope>NUCLEOTIDE SEQUENCE [LARGE SCALE GENOMIC DNA]</scope>
    <source>
        <strain evidence="6">YIM 94188</strain>
    </source>
</reference>
<evidence type="ECO:0000256" key="1">
    <source>
        <dbReference type="ARBA" id="ARBA00023002"/>
    </source>
</evidence>
<feature type="active site" evidence="2">
    <location>
        <position position="254"/>
    </location>
</feature>
<dbReference type="PANTHER" id="PTHR43353">
    <property type="entry name" value="SUCCINATE-SEMIALDEHYDE DEHYDROGENASE, MITOCHONDRIAL"/>
    <property type="match status" value="1"/>
</dbReference>
<dbReference type="EMBL" id="JBHSNS010000017">
    <property type="protein sequence ID" value="MFC5731564.1"/>
    <property type="molecule type" value="Genomic_DNA"/>
</dbReference>
<dbReference type="PROSITE" id="PS00687">
    <property type="entry name" value="ALDEHYDE_DEHYDR_GLU"/>
    <property type="match status" value="1"/>
</dbReference>
<evidence type="ECO:0000256" key="3">
    <source>
        <dbReference type="RuleBase" id="RU003345"/>
    </source>
</evidence>
<dbReference type="Pfam" id="PF00171">
    <property type="entry name" value="Aldedh"/>
    <property type="match status" value="1"/>
</dbReference>
<dbReference type="Gene3D" id="3.40.309.10">
    <property type="entry name" value="Aldehyde Dehydrogenase, Chain A, domain 2"/>
    <property type="match status" value="1"/>
</dbReference>
<evidence type="ECO:0000313" key="6">
    <source>
        <dbReference type="Proteomes" id="UP001596072"/>
    </source>
</evidence>
<accession>A0ABW0ZKN0</accession>
<dbReference type="CDD" id="cd07103">
    <property type="entry name" value="ALDH_F5_SSADH_GabD"/>
    <property type="match status" value="1"/>
</dbReference>
<evidence type="ECO:0000313" key="5">
    <source>
        <dbReference type="EMBL" id="MFC5731564.1"/>
    </source>
</evidence>
<dbReference type="PANTHER" id="PTHR43353:SF5">
    <property type="entry name" value="SUCCINATE-SEMIALDEHYDE DEHYDROGENASE, MITOCHONDRIAL"/>
    <property type="match status" value="1"/>
</dbReference>
<dbReference type="InterPro" id="IPR016163">
    <property type="entry name" value="Ald_DH_C"/>
</dbReference>
<organism evidence="5 6">
    <name type="scientific">Nocardioides vastitatis</name>
    <dbReference type="NCBI Taxonomy" id="2568655"/>
    <lineage>
        <taxon>Bacteria</taxon>
        <taxon>Bacillati</taxon>
        <taxon>Actinomycetota</taxon>
        <taxon>Actinomycetes</taxon>
        <taxon>Propionibacteriales</taxon>
        <taxon>Nocardioidaceae</taxon>
        <taxon>Nocardioides</taxon>
    </lineage>
</organism>
<feature type="domain" description="Aldehyde dehydrogenase" evidence="4">
    <location>
        <begin position="24"/>
        <end position="473"/>
    </location>
</feature>
<dbReference type="SUPFAM" id="SSF53720">
    <property type="entry name" value="ALDH-like"/>
    <property type="match status" value="1"/>
</dbReference>
<dbReference type="GO" id="GO:0016491">
    <property type="term" value="F:oxidoreductase activity"/>
    <property type="evidence" value="ECO:0007669"/>
    <property type="project" value="UniProtKB-KW"/>
</dbReference>
<keyword evidence="1 3" id="KW-0560">Oxidoreductase</keyword>
<dbReference type="EC" id="1.2.1.-" evidence="5"/>
<keyword evidence="6" id="KW-1185">Reference proteome</keyword>
<dbReference type="RefSeq" id="WP_136436755.1">
    <property type="nucleotide sequence ID" value="NZ_JBHSNS010000017.1"/>
</dbReference>
<comment type="similarity">
    <text evidence="3">Belongs to the aldehyde dehydrogenase family.</text>
</comment>
<gene>
    <name evidence="5" type="ORF">ACFPQB_21820</name>
</gene>
<dbReference type="Proteomes" id="UP001596072">
    <property type="component" value="Unassembled WGS sequence"/>
</dbReference>
<evidence type="ECO:0000259" key="4">
    <source>
        <dbReference type="Pfam" id="PF00171"/>
    </source>
</evidence>
<dbReference type="InterPro" id="IPR016161">
    <property type="entry name" value="Ald_DH/histidinol_DH"/>
</dbReference>
<dbReference type="InterPro" id="IPR029510">
    <property type="entry name" value="Ald_DH_CS_GLU"/>
</dbReference>
<evidence type="ECO:0000256" key="2">
    <source>
        <dbReference type="PROSITE-ProRule" id="PRU10007"/>
    </source>
</evidence>
<protein>
    <submittedName>
        <fullName evidence="5">NAD-dependent succinate-semialdehyde dehydrogenase</fullName>
        <ecNumber evidence="5">1.2.1.-</ecNumber>
    </submittedName>
</protein>
<dbReference type="InterPro" id="IPR050740">
    <property type="entry name" value="Aldehyde_DH_Superfamily"/>
</dbReference>
<comment type="caution">
    <text evidence="5">The sequence shown here is derived from an EMBL/GenBank/DDBJ whole genome shotgun (WGS) entry which is preliminary data.</text>
</comment>
<sequence>MTAINDLVPHRDLWIGGEHRPGADRIPVMNPSTGEILTDVANADVTDMMSAVGAAHATQPTWAATAPRQRAEILRRSYELMIERADDLALVMSLEMGKTRGDAEGEVAYAAEFFRWFSEQAAHLGGEFRTSPAGATRILTSQRPVGPALLVTPWNFPAAMATRKIAPALAAGCTVVLKPAAETPLTALMVAEILATAGTPPGVVNVVPTDQPGPTVEAALGDPRIRKLSFTGSTAVGRNLLRLAASNVTRTSMELGGNAPFLVLPGADVNDAVDGAMLAKMRNGGQACTAANRFIVHRSLADAFTEKLAARMKSVRIGSALDAETQLGPMITARAVAGIQEKVNAALDHGAGSLLPVDAPGVGYFHPATVLTDVAADNPILDQEVFGPVAPIVVVDDEDEAVVLANNTEAGLAAYVYASLPSALRVAEQIESGMIGINRGLVSDAAAPFGGMKQSGLGREGGREGISEYLEISYLSVAW</sequence>
<name>A0ABW0ZKN0_9ACTN</name>
<dbReference type="InterPro" id="IPR016162">
    <property type="entry name" value="Ald_DH_N"/>
</dbReference>